<protein>
    <submittedName>
        <fullName evidence="2">RNA dependent RNA polymerase</fullName>
    </submittedName>
</protein>
<evidence type="ECO:0000313" key="2">
    <source>
        <dbReference type="EMBL" id="WMV69891.1"/>
    </source>
</evidence>
<dbReference type="EMBL" id="OR044911">
    <property type="protein sequence ID" value="WMV69891.1"/>
    <property type="molecule type" value="Genomic_RNA"/>
</dbReference>
<sequence>MGEPKLALDPQQGPSSSGKRRNRRKPKTKWSLDEAEPSSGDPNSPEVVLPELWMKFGTSVMPSIDGYYRTHEGLSLHGRLKPLLVYPVEVLALCRTFRYTGSHLEGSGKAVLTVQPPKRTPGLSNHEFYALWAEDILRYVAKGLRITHGKDPALRRYLRNKEVLEFMRATWDAVLTGYQQERAWYITKYGYSPTLNSRRLQGVERFRNQLVYHPLEAAQRAKACAQACRAWYYGASKPHGRLLVFEEKMPAMLASYIARALPPAPKDKTGLEGLLSRLTSEPKPEPTYWRPFLRTYVERWGPTLGPKELYTMPSANAALGYPRSEGGHVMGVQHIVLLGYALKKKRSQSGHLPIGEDADGTYLEMLSQSLHPSTIGGGGGAEALFRKPWDTLEKELPDCGRFLQSYLRLGVEYIMDSIDVLPILPIVAEEKGLKTRFPTCGLTAANLVQQILRRVADHVMIRDPRFSEALGGPLRMDMRGEDGPWESQDCTAATDFHPEWLTRGFYEELAQRYPSLRPYQRWFSKLFGPKKILSCPPDEIRPEKLLEQYPKAPLLDDDFLSSSRRGLLGRSNIDHAHHVLDMWNEWIDKLNAAPGTITTTGQMMGDPTSFPALMLVSLCAADETLKAYPYTPKERKRYYRGLNRTDAKLRAVGDDACLPRWNRLRQQRYYYHLEELSATLSWQKCFNHPTRALIAEIPLESGFEVPFWPTSVLVAPPGGSKGHVTWVSQPSAFGGDDTRPTRRIPKFFWKLSPYYYTWMLAKRLGLPLGAPEAYGGIGLPIAPKRSDTDHVRWLSYLSQRPMDELVIGLGLSPLGRSGQSLLDSAASGWVREVLAESANWRAQSLELLSDLALSDDAHLRVSLKEGYRQAVSRIRSVEFYFRAPPESLEPSAPSVRMSSERFRRKVSKTVILGSKMKYERTVRDLERKTNIFFSTSGGFLPDPWAKPSSTYGLECSTEVKMRWKAPWLLGVG</sequence>
<proteinExistence type="predicted"/>
<name>A0AA51UD04_9VIRU</name>
<organism evidence="2">
    <name type="scientific">Downy mildew lesion associated orfanplasmovirus 6</name>
    <dbReference type="NCBI Taxonomy" id="3070632"/>
    <lineage>
        <taxon>Viruses</taxon>
        <taxon>Riboviria</taxon>
    </lineage>
</organism>
<feature type="region of interest" description="Disordered" evidence="1">
    <location>
        <begin position="1"/>
        <end position="44"/>
    </location>
</feature>
<accession>A0AA51UD04</accession>
<reference evidence="2" key="1">
    <citation type="submission" date="2023-05" db="EMBL/GenBank/DDBJ databases">
        <title>Completing the complex virome characterized from the metatranscriptomes of grapevine downy mildew lesions.</title>
        <authorList>
            <person name="Daghino S."/>
            <person name="Forgia M."/>
            <person name="Chiapello M."/>
            <person name="Turina M."/>
        </authorList>
    </citation>
    <scope>NUCLEOTIDE SEQUENCE</scope>
    <source>
        <strain evidence="2">DMG-D</strain>
    </source>
</reference>
<feature type="compositionally biased region" description="Basic residues" evidence="1">
    <location>
        <begin position="18"/>
        <end position="28"/>
    </location>
</feature>
<evidence type="ECO:0000256" key="1">
    <source>
        <dbReference type="SAM" id="MobiDB-lite"/>
    </source>
</evidence>